<dbReference type="SMART" id="SM00202">
    <property type="entry name" value="SR"/>
    <property type="match status" value="2"/>
</dbReference>
<dbReference type="PROSITE" id="PS50287">
    <property type="entry name" value="SRCR_2"/>
    <property type="match status" value="2"/>
</dbReference>
<evidence type="ECO:0000256" key="2">
    <source>
        <dbReference type="ARBA" id="ARBA00022737"/>
    </source>
</evidence>
<feature type="signal peptide" evidence="7">
    <location>
        <begin position="1"/>
        <end position="26"/>
    </location>
</feature>
<sequence length="1289" mass="145135">MAVHLTAVMWAIIFLLFVKCITLTSARGTFIGGDIVVDTNLTLNGTPYVVTQDLIVAENATLSIQPGVQLHFDVAVSLKVNGSLVAKGNPFERIVFTLNPTNNSVNSSYNRPFNLPFGEEIRLRDGSSAQDGRLEIFVNGQWGTVCDDIWDIRDTQVACRQLGFKEAKRFYTFGWGDGPIWLDDVDCHGYEMSLLHCRHRGIGSYSCGHYENVGIECQTWEWSAQYPLWNGIEFIGSKKLPVVMYVDISQAYKAISGDGFLPHLDHMTIKRSVCGVMTVNGSYPLTISNSIIKDNLFAAIYMKSQSRNVTIENTIMENTTYGFQYIGITPNSVDFCSFDDTSSNIALFPINFQALGKAYSTFDCAKIIRTQPGLQLTIHYESTSGSNFELQVHDGNTTKAATISFVNQQTGVVPPSLSSGHEIFIRFRYNGGGSDVKVNFGVTKNRDCCSLVLLNCSLSDNRGNGIFLKDFIGKVDISKTKFFRNGMDGVTVEHTYGKLTAVGSQFINNSAIGLRFLDSSFLPCNLRQLLFKRNGLDGLSIQRVAFKGKISNSEFIENGYNGLLITDGAGEVVIQNVDAILNKQSGVMACNGRTSFEFRFCDFSRNQGDGCYIANRAEYHQFHNCSVNSNSGCGISLSDPSDYSSLRHYFKGFILKDSTIQDNALFGIKLAFWGENRDKFEHNYTMVINRNSFVGNKRGGIVLSRISYWWYWWWYRNYPRKINFVVKNNHFEQNKINSIYVSCYSFLGSNSSIESNTFLNNSDGVVTFSPDDVCKLYHKDNTTIVTIDRNTFTKNRAENVIYIDYNLYPKTCSVSIRNNTFEDNEPPTKELFPNFFRRLTSRAVIVLKEGNFTVHDNIFENPEYTFQISSLLLDHHRIVDAEMNWWGTADGCKIVDRVFDFQHNSQLSQFQFFPYYTSVDKSVVSTVKPYCFLRGSNIGGSLDRLLTLSNADSPYDVRQDVVILTKGTLVIPKNVTLRFPPRSVMVVKGTLIVNGTEDEKVTFLRKPYQEEFRLAGGAGPWEGRLEFLVNNTWSPVCVSYYRSFTSESKIICQQLDLYYQTYWLHSPTGTGTNFVHNVICNEDIDNDITNCSAHTRSYRPSCTGYTVHVTCQQYNWAGLHLAMTNHQSLLRYVEILDAGFAYRSDIQISGAALTIDLNHHNISNIFINNSLGIGVQVVYQSFIHYASLIPQSTISYTKSHGVLSYSPSLVLTDINMTRNDGNGFIFKGTHRVRIYDSGNFGNLILESSYGSLNAFVGKDLFILRDAILLQWTGNTNSEIVVQVEDINVV</sequence>
<organism evidence="9 10">
    <name type="scientific">Stylophora pistillata</name>
    <name type="common">Smooth cauliflower coral</name>
    <dbReference type="NCBI Taxonomy" id="50429"/>
    <lineage>
        <taxon>Eukaryota</taxon>
        <taxon>Metazoa</taxon>
        <taxon>Cnidaria</taxon>
        <taxon>Anthozoa</taxon>
        <taxon>Hexacorallia</taxon>
        <taxon>Scleractinia</taxon>
        <taxon>Astrocoeniina</taxon>
        <taxon>Pocilloporidae</taxon>
        <taxon>Stylophora</taxon>
    </lineage>
</organism>
<dbReference type="Gene3D" id="2.160.20.10">
    <property type="entry name" value="Single-stranded right-handed beta-helix, Pectin lyase-like"/>
    <property type="match status" value="2"/>
</dbReference>
<evidence type="ECO:0000256" key="6">
    <source>
        <dbReference type="PROSITE-ProRule" id="PRU00196"/>
    </source>
</evidence>
<dbReference type="InterPro" id="IPR011050">
    <property type="entry name" value="Pectin_lyase_fold/virulence"/>
</dbReference>
<dbReference type="PANTHER" id="PTHR47653">
    <property type="entry name" value="PROTEIN BARK BEETLE"/>
    <property type="match status" value="1"/>
</dbReference>
<keyword evidence="5" id="KW-0325">Glycoprotein</keyword>
<comment type="caution">
    <text evidence="6">Lacks conserved residue(s) required for the propagation of feature annotation.</text>
</comment>
<dbReference type="GO" id="GO:0045217">
    <property type="term" value="P:cell-cell junction maintenance"/>
    <property type="evidence" value="ECO:0007669"/>
    <property type="project" value="TreeGrafter"/>
</dbReference>
<protein>
    <submittedName>
        <fullName evidence="9">Macrophage scavenger receptor types I and II</fullName>
    </submittedName>
</protein>
<dbReference type="OrthoDB" id="5985067at2759"/>
<feature type="chain" id="PRO_5012925304" evidence="7">
    <location>
        <begin position="27"/>
        <end position="1289"/>
    </location>
</feature>
<dbReference type="GO" id="GO:0016020">
    <property type="term" value="C:membrane"/>
    <property type="evidence" value="ECO:0007669"/>
    <property type="project" value="InterPro"/>
</dbReference>
<evidence type="ECO:0000256" key="3">
    <source>
        <dbReference type="ARBA" id="ARBA00023157"/>
    </source>
</evidence>
<evidence type="ECO:0000313" key="10">
    <source>
        <dbReference type="Proteomes" id="UP000225706"/>
    </source>
</evidence>
<proteinExistence type="predicted"/>
<dbReference type="STRING" id="50429.A0A2B4RWK1"/>
<dbReference type="EMBL" id="LSMT01000289">
    <property type="protein sequence ID" value="PFX21163.1"/>
    <property type="molecule type" value="Genomic_DNA"/>
</dbReference>
<feature type="domain" description="SRCR" evidence="8">
    <location>
        <begin position="121"/>
        <end position="218"/>
    </location>
</feature>
<evidence type="ECO:0000256" key="1">
    <source>
        <dbReference type="ARBA" id="ARBA00022729"/>
    </source>
</evidence>
<evidence type="ECO:0000259" key="8">
    <source>
        <dbReference type="PROSITE" id="PS50287"/>
    </source>
</evidence>
<keyword evidence="1 7" id="KW-0732">Signal</keyword>
<evidence type="ECO:0000256" key="7">
    <source>
        <dbReference type="SAM" id="SignalP"/>
    </source>
</evidence>
<dbReference type="InterPro" id="IPR006626">
    <property type="entry name" value="PbH1"/>
</dbReference>
<dbReference type="SMART" id="SM00710">
    <property type="entry name" value="PbH1"/>
    <property type="match status" value="14"/>
</dbReference>
<keyword evidence="10" id="KW-1185">Reference proteome</keyword>
<accession>A0A2B4RWK1</accession>
<dbReference type="SUPFAM" id="SSF56487">
    <property type="entry name" value="SRCR-like"/>
    <property type="match status" value="2"/>
</dbReference>
<dbReference type="InterPro" id="IPR039448">
    <property type="entry name" value="Beta_helix"/>
</dbReference>
<feature type="domain" description="SRCR" evidence="8">
    <location>
        <begin position="1012"/>
        <end position="1112"/>
    </location>
</feature>
<dbReference type="Pfam" id="PF13229">
    <property type="entry name" value="Beta_helix"/>
    <property type="match status" value="1"/>
</dbReference>
<keyword evidence="2" id="KW-0677">Repeat</keyword>
<feature type="non-terminal residue" evidence="9">
    <location>
        <position position="1289"/>
    </location>
</feature>
<dbReference type="InterPro" id="IPR036772">
    <property type="entry name" value="SRCR-like_dom_sf"/>
</dbReference>
<dbReference type="PRINTS" id="PR00258">
    <property type="entry name" value="SPERACTRCPTR"/>
</dbReference>
<reference evidence="10" key="1">
    <citation type="journal article" date="2017" name="bioRxiv">
        <title>Comparative analysis of the genomes of Stylophora pistillata and Acropora digitifera provides evidence for extensive differences between species of corals.</title>
        <authorList>
            <person name="Voolstra C.R."/>
            <person name="Li Y."/>
            <person name="Liew Y.J."/>
            <person name="Baumgarten S."/>
            <person name="Zoccola D."/>
            <person name="Flot J.-F."/>
            <person name="Tambutte S."/>
            <person name="Allemand D."/>
            <person name="Aranda M."/>
        </authorList>
    </citation>
    <scope>NUCLEOTIDE SEQUENCE [LARGE SCALE GENOMIC DNA]</scope>
</reference>
<comment type="caution">
    <text evidence="9">The sequence shown here is derived from an EMBL/GenBank/DDBJ whole genome shotgun (WGS) entry which is preliminary data.</text>
</comment>
<evidence type="ECO:0000256" key="4">
    <source>
        <dbReference type="ARBA" id="ARBA00023170"/>
    </source>
</evidence>
<evidence type="ECO:0000256" key="5">
    <source>
        <dbReference type="ARBA" id="ARBA00023180"/>
    </source>
</evidence>
<dbReference type="PROSITE" id="PS00420">
    <property type="entry name" value="SRCR_1"/>
    <property type="match status" value="1"/>
</dbReference>
<feature type="disulfide bond" evidence="6">
    <location>
        <begin position="187"/>
        <end position="197"/>
    </location>
</feature>
<name>A0A2B4RWK1_STYPI</name>
<dbReference type="Pfam" id="PF00530">
    <property type="entry name" value="SRCR"/>
    <property type="match status" value="2"/>
</dbReference>
<evidence type="ECO:0000313" key="9">
    <source>
        <dbReference type="EMBL" id="PFX21163.1"/>
    </source>
</evidence>
<dbReference type="InterPro" id="IPR053243">
    <property type="entry name" value="SJ_maturation_regulator"/>
</dbReference>
<dbReference type="PANTHER" id="PTHR47653:SF1">
    <property type="entry name" value="DELETED IN MALIGNANT BRAIN TUMORS 1 PROTEIN"/>
    <property type="match status" value="1"/>
</dbReference>
<dbReference type="InterPro" id="IPR012334">
    <property type="entry name" value="Pectin_lyas_fold"/>
</dbReference>
<dbReference type="Proteomes" id="UP000225706">
    <property type="component" value="Unassembled WGS sequence"/>
</dbReference>
<dbReference type="SUPFAM" id="SSF51126">
    <property type="entry name" value="Pectin lyase-like"/>
    <property type="match status" value="2"/>
</dbReference>
<keyword evidence="3 6" id="KW-1015">Disulfide bond</keyword>
<dbReference type="InterPro" id="IPR001190">
    <property type="entry name" value="SRCR"/>
</dbReference>
<keyword evidence="4 9" id="KW-0675">Receptor</keyword>
<gene>
    <name evidence="9" type="primary">Msr1</name>
    <name evidence="9" type="ORF">AWC38_SpisGene14382</name>
</gene>
<dbReference type="FunFam" id="3.10.250.10:FF:000007">
    <property type="entry name" value="Soluble scavenger receptor cysteine-rich domain-containing protein SSC5D"/>
    <property type="match status" value="1"/>
</dbReference>
<dbReference type="Gene3D" id="3.10.250.10">
    <property type="entry name" value="SRCR-like domain"/>
    <property type="match status" value="2"/>
</dbReference>